<feature type="transmembrane region" description="Helical" evidence="1">
    <location>
        <begin position="101"/>
        <end position="121"/>
    </location>
</feature>
<keyword evidence="1" id="KW-0812">Transmembrane</keyword>
<dbReference type="EMBL" id="FQZV01000030">
    <property type="protein sequence ID" value="SHJ57199.1"/>
    <property type="molecule type" value="Genomic_DNA"/>
</dbReference>
<evidence type="ECO:0000313" key="2">
    <source>
        <dbReference type="EMBL" id="SHJ57199.1"/>
    </source>
</evidence>
<feature type="transmembrane region" description="Helical" evidence="1">
    <location>
        <begin position="220"/>
        <end position="238"/>
    </location>
</feature>
<dbReference type="OrthoDB" id="1950201at2"/>
<dbReference type="Pfam" id="PF09991">
    <property type="entry name" value="DUF2232"/>
    <property type="match status" value="1"/>
</dbReference>
<dbReference type="Proteomes" id="UP000184536">
    <property type="component" value="Unassembled WGS sequence"/>
</dbReference>
<feature type="transmembrane region" description="Helical" evidence="1">
    <location>
        <begin position="171"/>
        <end position="199"/>
    </location>
</feature>
<proteinExistence type="predicted"/>
<gene>
    <name evidence="2" type="ORF">SAMN02745975_02383</name>
</gene>
<organism evidence="2 3">
    <name type="scientific">Geosporobacter subterraneus DSM 17957</name>
    <dbReference type="NCBI Taxonomy" id="1121919"/>
    <lineage>
        <taxon>Bacteria</taxon>
        <taxon>Bacillati</taxon>
        <taxon>Bacillota</taxon>
        <taxon>Clostridia</taxon>
        <taxon>Peptostreptococcales</taxon>
        <taxon>Thermotaleaceae</taxon>
        <taxon>Geosporobacter</taxon>
    </lineage>
</organism>
<keyword evidence="3" id="KW-1185">Reference proteome</keyword>
<feature type="transmembrane region" description="Helical" evidence="1">
    <location>
        <begin position="250"/>
        <end position="273"/>
    </location>
</feature>
<dbReference type="RefSeq" id="WP_110941500.1">
    <property type="nucleotide sequence ID" value="NZ_FQZV01000030.1"/>
</dbReference>
<dbReference type="AlphaFoldDB" id="A0A1M6KE47"/>
<dbReference type="PANTHER" id="PTHR41324:SF1">
    <property type="entry name" value="DUF2232 DOMAIN-CONTAINING PROTEIN"/>
    <property type="match status" value="1"/>
</dbReference>
<keyword evidence="1" id="KW-0472">Membrane</keyword>
<feature type="transmembrane region" description="Helical" evidence="1">
    <location>
        <begin position="285"/>
        <end position="306"/>
    </location>
</feature>
<keyword evidence="1" id="KW-1133">Transmembrane helix</keyword>
<dbReference type="InterPro" id="IPR018710">
    <property type="entry name" value="DUF2232"/>
</dbReference>
<feature type="transmembrane region" description="Helical" evidence="1">
    <location>
        <begin position="15"/>
        <end position="40"/>
    </location>
</feature>
<reference evidence="3" key="1">
    <citation type="submission" date="2016-11" db="EMBL/GenBank/DDBJ databases">
        <authorList>
            <person name="Varghese N."/>
            <person name="Submissions S."/>
        </authorList>
    </citation>
    <scope>NUCLEOTIDE SEQUENCE [LARGE SCALE GENOMIC DNA]</scope>
    <source>
        <strain evidence="3">DSM 17957</strain>
    </source>
</reference>
<evidence type="ECO:0000313" key="3">
    <source>
        <dbReference type="Proteomes" id="UP000184536"/>
    </source>
</evidence>
<feature type="transmembrane region" description="Helical" evidence="1">
    <location>
        <begin position="52"/>
        <end position="70"/>
    </location>
</feature>
<accession>A0A1M6KE47</accession>
<dbReference type="PANTHER" id="PTHR41324">
    <property type="entry name" value="MEMBRANE PROTEIN-RELATED"/>
    <property type="match status" value="1"/>
</dbReference>
<name>A0A1M6KE47_9FIRM</name>
<sequence length="319" mass="35597">MDTQKKTRALIEASLMAAIAAILAIVHTYVPFLGFILYFIPVPFIILGKRHGIGFSILSVITAAVIVGSLTQPLTMFVILLPGIIAVVMGYMMNKQYSASMIFLGGSIAAILSLILSNSLATAVSGMSMYQILNEVFTEAGRMQIELMQSIGMDAANVEQKRIEMENMTKLILMIIPTLIIMGGVFFTYINYVLTVFILKRIGYKAETIPPKLPPLKELRLPRSFLMGTLLIIILTALTRYLNIVHFDTLVVNVFLIFQFIFFIQGLAVILFFMSVYKASKLLKIVIFFFLLFNPMGAFMVAMIGLTDSFLNLRKLQSE</sequence>
<protein>
    <submittedName>
        <fullName evidence="2">Uncharacterized conserved protein YybS, DUF2232 family</fullName>
    </submittedName>
</protein>
<feature type="transmembrane region" description="Helical" evidence="1">
    <location>
        <begin position="76"/>
        <end position="94"/>
    </location>
</feature>
<dbReference type="STRING" id="1121919.SAMN02745975_02383"/>
<evidence type="ECO:0000256" key="1">
    <source>
        <dbReference type="SAM" id="Phobius"/>
    </source>
</evidence>